<dbReference type="InterPro" id="IPR029057">
    <property type="entry name" value="PRTase-like"/>
</dbReference>
<dbReference type="SUPFAM" id="SSF53271">
    <property type="entry name" value="PRTase-like"/>
    <property type="match status" value="1"/>
</dbReference>
<protein>
    <submittedName>
        <fullName evidence="2">ComF family protein</fullName>
    </submittedName>
</protein>
<dbReference type="InterPro" id="IPR000836">
    <property type="entry name" value="PRTase_dom"/>
</dbReference>
<dbReference type="PANTHER" id="PTHR47505">
    <property type="entry name" value="DNA UTILIZATION PROTEIN YHGH"/>
    <property type="match status" value="1"/>
</dbReference>
<dbReference type="KEGG" id="ock:EXM22_06500"/>
<dbReference type="InterPro" id="IPR051910">
    <property type="entry name" value="ComF/GntX_DNA_util-trans"/>
</dbReference>
<organism evidence="2 3">
    <name type="scientific">Oceanispirochaeta crateris</name>
    <dbReference type="NCBI Taxonomy" id="2518645"/>
    <lineage>
        <taxon>Bacteria</taxon>
        <taxon>Pseudomonadati</taxon>
        <taxon>Spirochaetota</taxon>
        <taxon>Spirochaetia</taxon>
        <taxon>Spirochaetales</taxon>
        <taxon>Spirochaetaceae</taxon>
        <taxon>Oceanispirochaeta</taxon>
    </lineage>
</organism>
<proteinExistence type="inferred from homology"/>
<name>A0A5C1QHN5_9SPIO</name>
<dbReference type="PANTHER" id="PTHR47505:SF1">
    <property type="entry name" value="DNA UTILIZATION PROTEIN YHGH"/>
    <property type="match status" value="1"/>
</dbReference>
<reference evidence="2 3" key="1">
    <citation type="submission" date="2019-02" db="EMBL/GenBank/DDBJ databases">
        <title>Complete Genome Sequence and Methylome Analysis of free living Spirochaetas.</title>
        <authorList>
            <person name="Fomenkov A."/>
            <person name="Dubinina G."/>
            <person name="Leshcheva N."/>
            <person name="Mikheeva N."/>
            <person name="Grabovich M."/>
            <person name="Vincze T."/>
            <person name="Roberts R.J."/>
        </authorList>
    </citation>
    <scope>NUCLEOTIDE SEQUENCE [LARGE SCALE GENOMIC DNA]</scope>
    <source>
        <strain evidence="2 3">K2</strain>
    </source>
</reference>
<accession>A0A5C1QHN5</accession>
<keyword evidence="3" id="KW-1185">Reference proteome</keyword>
<dbReference type="CDD" id="cd06223">
    <property type="entry name" value="PRTases_typeI"/>
    <property type="match status" value="1"/>
</dbReference>
<dbReference type="RefSeq" id="WP_149485735.1">
    <property type="nucleotide sequence ID" value="NZ_CP036150.1"/>
</dbReference>
<dbReference type="OrthoDB" id="9779910at2"/>
<dbReference type="AlphaFoldDB" id="A0A5C1QHN5"/>
<dbReference type="Proteomes" id="UP000324209">
    <property type="component" value="Chromosome"/>
</dbReference>
<sequence>MKEIISLYKSGKQLNFRFFLAEILQEALMSQGLLGIPLIPIPPRKGKIRKTGWDQIDLLCKTMKQQYKSLIIRCLTRSDKVQQKTLNFAEREVHMKNTLKIKKIRADFVEYPRFILLDDVYTSGATLSAAAEKLSEVYGGEILALVLSTVL</sequence>
<dbReference type="Gene3D" id="3.40.50.2020">
    <property type="match status" value="1"/>
</dbReference>
<evidence type="ECO:0000256" key="1">
    <source>
        <dbReference type="ARBA" id="ARBA00008007"/>
    </source>
</evidence>
<evidence type="ECO:0000313" key="2">
    <source>
        <dbReference type="EMBL" id="QEN07655.1"/>
    </source>
</evidence>
<dbReference type="EMBL" id="CP036150">
    <property type="protein sequence ID" value="QEN07655.1"/>
    <property type="molecule type" value="Genomic_DNA"/>
</dbReference>
<gene>
    <name evidence="2" type="ORF">EXM22_06500</name>
</gene>
<comment type="similarity">
    <text evidence="1">Belongs to the ComF/GntX family.</text>
</comment>
<evidence type="ECO:0000313" key="3">
    <source>
        <dbReference type="Proteomes" id="UP000324209"/>
    </source>
</evidence>